<protein>
    <submittedName>
        <fullName evidence="2">Acetyltransferase (GNAT) domain protein</fullName>
    </submittedName>
</protein>
<dbReference type="KEGG" id="spse:SULPSESMR1_01291"/>
<feature type="domain" description="BioF2-like acetyltransferase" evidence="1">
    <location>
        <begin position="120"/>
        <end position="242"/>
    </location>
</feature>
<keyword evidence="3" id="KW-1185">Reference proteome</keyword>
<dbReference type="AlphaFoldDB" id="A0A221JZF4"/>
<dbReference type="GO" id="GO:0016740">
    <property type="term" value="F:transferase activity"/>
    <property type="evidence" value="ECO:0007669"/>
    <property type="project" value="UniProtKB-KW"/>
</dbReference>
<dbReference type="PANTHER" id="PTHR36174">
    <property type="entry name" value="LIPID II:GLYCINE GLYCYLTRANSFERASE"/>
    <property type="match status" value="1"/>
</dbReference>
<organism evidence="2 3">
    <name type="scientific">Pseudosulfitobacter pseudonitzschiae</name>
    <dbReference type="NCBI Taxonomy" id="1402135"/>
    <lineage>
        <taxon>Bacteria</taxon>
        <taxon>Pseudomonadati</taxon>
        <taxon>Pseudomonadota</taxon>
        <taxon>Alphaproteobacteria</taxon>
        <taxon>Rhodobacterales</taxon>
        <taxon>Roseobacteraceae</taxon>
        <taxon>Pseudosulfitobacter</taxon>
    </lineage>
</organism>
<dbReference type="Pfam" id="PF13480">
    <property type="entry name" value="Acetyltransf_6"/>
    <property type="match status" value="1"/>
</dbReference>
<dbReference type="PANTHER" id="PTHR36174:SF1">
    <property type="entry name" value="LIPID II:GLYCINE GLYCYLTRANSFERASE"/>
    <property type="match status" value="1"/>
</dbReference>
<keyword evidence="2" id="KW-0808">Transferase</keyword>
<dbReference type="InterPro" id="IPR016181">
    <property type="entry name" value="Acyl_CoA_acyltransferase"/>
</dbReference>
<evidence type="ECO:0000259" key="1">
    <source>
        <dbReference type="Pfam" id="PF13480"/>
    </source>
</evidence>
<gene>
    <name evidence="2" type="ORF">SULPSESMR1_01291</name>
</gene>
<dbReference type="SUPFAM" id="SSF55729">
    <property type="entry name" value="Acyl-CoA N-acyltransferases (Nat)"/>
    <property type="match status" value="1"/>
</dbReference>
<dbReference type="Proteomes" id="UP000199754">
    <property type="component" value="Chromosome"/>
</dbReference>
<evidence type="ECO:0000313" key="2">
    <source>
        <dbReference type="EMBL" id="ASM72111.1"/>
    </source>
</evidence>
<dbReference type="STRING" id="1402135.SAMN05444149_101578"/>
<proteinExistence type="predicted"/>
<dbReference type="EMBL" id="CP022415">
    <property type="protein sequence ID" value="ASM72111.1"/>
    <property type="molecule type" value="Genomic_DNA"/>
</dbReference>
<dbReference type="Gene3D" id="3.40.630.30">
    <property type="match status" value="1"/>
</dbReference>
<dbReference type="OrthoDB" id="341858at2"/>
<sequence length="291" mass="31565">MFDCTPPIAPAPLIQSAAFEAALRACGEAPVRLDCGTLMLRRKLWGVPVAMLPRAPMTDPARTLAHARDLTRGPVLVSPLTPLALSVHGALPMVSPASQALISLQTDTGAMRAALHGKWRNRLKHGEKAGLRVQCHPLPRRSDHWLLHADAAQQRERGYRSVPVPLTLGYAATTPRAAILFEAFQGPDPVAALLILRHGATATYHIGHTTHAGRAVSAHTLLMWTAMCWCADHGHHWLDLGLIQTGTAAGLARFKLGTGAHVRSLGGTWLHWPPLRALRGLAWLDRKTMFP</sequence>
<name>A0A221JZF4_9RHOB</name>
<dbReference type="InterPro" id="IPR050644">
    <property type="entry name" value="PG_Glycine_Bridge_Synth"/>
</dbReference>
<dbReference type="RefSeq" id="WP_089420067.1">
    <property type="nucleotide sequence ID" value="NZ_CP022415.1"/>
</dbReference>
<accession>A0A221JZF4</accession>
<dbReference type="InterPro" id="IPR038740">
    <property type="entry name" value="BioF2-like_GNAT_dom"/>
</dbReference>
<evidence type="ECO:0000313" key="3">
    <source>
        <dbReference type="Proteomes" id="UP000199754"/>
    </source>
</evidence>
<reference evidence="2 3" key="1">
    <citation type="submission" date="2017-07" db="EMBL/GenBank/DDBJ databases">
        <title>Genome Sequence of Sulfitobacter pseudonitzschiae Strain SMR1 Isolated from a culture of the Diatom Skeletonema marinoi.</title>
        <authorList>
            <person name="Topel M."/>
            <person name="Pinder M.I.M."/>
            <person name="Johansson O.N."/>
            <person name="Kourtchenko O."/>
            <person name="Godhe A."/>
            <person name="Clarke A.K."/>
        </authorList>
    </citation>
    <scope>NUCLEOTIDE SEQUENCE [LARGE SCALE GENOMIC DNA]</scope>
    <source>
        <strain evidence="2 3">SMR1</strain>
    </source>
</reference>